<feature type="domain" description="Sulfotransferase" evidence="1">
    <location>
        <begin position="58"/>
        <end position="102"/>
    </location>
</feature>
<reference evidence="2" key="1">
    <citation type="submission" date="2021-03" db="EMBL/GenBank/DDBJ databases">
        <title>Chromosome level genome of the anhydrobiotic midge Polypedilum vanderplanki.</title>
        <authorList>
            <person name="Yoshida Y."/>
            <person name="Kikawada T."/>
            <person name="Gusev O."/>
        </authorList>
    </citation>
    <scope>NUCLEOTIDE SEQUENCE</scope>
    <source>
        <strain evidence="2">NIAS01</strain>
        <tissue evidence="2">Whole body or cell culture</tissue>
    </source>
</reference>
<gene>
    <name evidence="2" type="ORF">PVAND_016705</name>
</gene>
<name>A0A9J6BGZ2_POLVA</name>
<organism evidence="2 3">
    <name type="scientific">Polypedilum vanderplanki</name>
    <name type="common">Sleeping chironomid midge</name>
    <dbReference type="NCBI Taxonomy" id="319348"/>
    <lineage>
        <taxon>Eukaryota</taxon>
        <taxon>Metazoa</taxon>
        <taxon>Ecdysozoa</taxon>
        <taxon>Arthropoda</taxon>
        <taxon>Hexapoda</taxon>
        <taxon>Insecta</taxon>
        <taxon>Pterygota</taxon>
        <taxon>Neoptera</taxon>
        <taxon>Endopterygota</taxon>
        <taxon>Diptera</taxon>
        <taxon>Nematocera</taxon>
        <taxon>Chironomoidea</taxon>
        <taxon>Chironomidae</taxon>
        <taxon>Chironominae</taxon>
        <taxon>Polypedilum</taxon>
        <taxon>Polypedilum</taxon>
    </lineage>
</organism>
<dbReference type="Gene3D" id="3.40.50.300">
    <property type="entry name" value="P-loop containing nucleotide triphosphate hydrolases"/>
    <property type="match status" value="1"/>
</dbReference>
<dbReference type="InterPro" id="IPR027417">
    <property type="entry name" value="P-loop_NTPase"/>
</dbReference>
<dbReference type="GO" id="GO:0008146">
    <property type="term" value="F:sulfotransferase activity"/>
    <property type="evidence" value="ECO:0007669"/>
    <property type="project" value="InterPro"/>
</dbReference>
<proteinExistence type="predicted"/>
<comment type="caution">
    <text evidence="2">The sequence shown here is derived from an EMBL/GenBank/DDBJ whole genome shotgun (WGS) entry which is preliminary data.</text>
</comment>
<dbReference type="SUPFAM" id="SSF52540">
    <property type="entry name" value="P-loop containing nucleoside triphosphate hydrolases"/>
    <property type="match status" value="1"/>
</dbReference>
<keyword evidence="3" id="KW-1185">Reference proteome</keyword>
<dbReference type="EMBL" id="JADBJN010000004">
    <property type="protein sequence ID" value="KAG5668779.1"/>
    <property type="molecule type" value="Genomic_DNA"/>
</dbReference>
<dbReference type="Pfam" id="PF00685">
    <property type="entry name" value="Sulfotransfer_1"/>
    <property type="match status" value="1"/>
</dbReference>
<dbReference type="Proteomes" id="UP001107558">
    <property type="component" value="Chromosome 4"/>
</dbReference>
<evidence type="ECO:0000259" key="1">
    <source>
        <dbReference type="Pfam" id="PF00685"/>
    </source>
</evidence>
<dbReference type="AlphaFoldDB" id="A0A9J6BGZ2"/>
<protein>
    <recommendedName>
        <fullName evidence="1">Sulfotransferase domain-containing protein</fullName>
    </recommendedName>
</protein>
<sequence>MYEVKKLDDEIVKKIETKELFDFIEIYEVNIPKNKCVLISKYLDKYLEEVKSFKVYEDDIWVISIPKSGTTWTEEMAWLINNNLDYDTALNKKLNKRSSFLE</sequence>
<accession>A0A9J6BGZ2</accession>
<dbReference type="InterPro" id="IPR000863">
    <property type="entry name" value="Sulfotransferase_dom"/>
</dbReference>
<dbReference type="OrthoDB" id="205623at2759"/>
<evidence type="ECO:0000313" key="3">
    <source>
        <dbReference type="Proteomes" id="UP001107558"/>
    </source>
</evidence>
<evidence type="ECO:0000313" key="2">
    <source>
        <dbReference type="EMBL" id="KAG5668779.1"/>
    </source>
</evidence>